<gene>
    <name evidence="2" type="ORF">ILUMI_23136</name>
</gene>
<dbReference type="OrthoDB" id="8195170at2759"/>
<comment type="caution">
    <text evidence="2">The sequence shown here is derived from an EMBL/GenBank/DDBJ whole genome shotgun (WGS) entry which is preliminary data.</text>
</comment>
<name>A0A8K0G271_IGNLU</name>
<proteinExistence type="predicted"/>
<evidence type="ECO:0000256" key="1">
    <source>
        <dbReference type="SAM" id="MobiDB-lite"/>
    </source>
</evidence>
<dbReference type="AlphaFoldDB" id="A0A8K0G271"/>
<evidence type="ECO:0000313" key="2">
    <source>
        <dbReference type="EMBL" id="KAF2883033.1"/>
    </source>
</evidence>
<feature type="compositionally biased region" description="Basic and acidic residues" evidence="1">
    <location>
        <begin position="203"/>
        <end position="222"/>
    </location>
</feature>
<keyword evidence="3" id="KW-1185">Reference proteome</keyword>
<accession>A0A8K0G271</accession>
<organism evidence="2 3">
    <name type="scientific">Ignelater luminosus</name>
    <name type="common">Cucubano</name>
    <name type="synonym">Pyrophorus luminosus</name>
    <dbReference type="NCBI Taxonomy" id="2038154"/>
    <lineage>
        <taxon>Eukaryota</taxon>
        <taxon>Metazoa</taxon>
        <taxon>Ecdysozoa</taxon>
        <taxon>Arthropoda</taxon>
        <taxon>Hexapoda</taxon>
        <taxon>Insecta</taxon>
        <taxon>Pterygota</taxon>
        <taxon>Neoptera</taxon>
        <taxon>Endopterygota</taxon>
        <taxon>Coleoptera</taxon>
        <taxon>Polyphaga</taxon>
        <taxon>Elateriformia</taxon>
        <taxon>Elateroidea</taxon>
        <taxon>Elateridae</taxon>
        <taxon>Agrypninae</taxon>
        <taxon>Pyrophorini</taxon>
        <taxon>Ignelater</taxon>
    </lineage>
</organism>
<dbReference type="EMBL" id="VTPC01090568">
    <property type="protein sequence ID" value="KAF2883033.1"/>
    <property type="molecule type" value="Genomic_DNA"/>
</dbReference>
<feature type="region of interest" description="Disordered" evidence="1">
    <location>
        <begin position="203"/>
        <end position="262"/>
    </location>
</feature>
<evidence type="ECO:0000313" key="3">
    <source>
        <dbReference type="Proteomes" id="UP000801492"/>
    </source>
</evidence>
<dbReference type="Proteomes" id="UP000801492">
    <property type="component" value="Unassembled WGS sequence"/>
</dbReference>
<protein>
    <submittedName>
        <fullName evidence="2">Uncharacterized protein</fullName>
    </submittedName>
</protein>
<reference evidence="2" key="1">
    <citation type="submission" date="2019-08" db="EMBL/GenBank/DDBJ databases">
        <title>The genome of the North American firefly Photinus pyralis.</title>
        <authorList>
            <consortium name="Photinus pyralis genome working group"/>
            <person name="Fallon T.R."/>
            <person name="Sander Lower S.E."/>
            <person name="Weng J.-K."/>
        </authorList>
    </citation>
    <scope>NUCLEOTIDE SEQUENCE</scope>
    <source>
        <strain evidence="2">TRF0915ILg1</strain>
        <tissue evidence="2">Whole body</tissue>
    </source>
</reference>
<sequence length="262" mass="30791">MVVVQTLKRTEMLNCLKQLVLSKKDVNEGMLEEFGKPVAAMQRSLIEKGKQRENKKHEENELRPGTWNVRSAYEDRAGINNNNAKIGKEEEYLIITEGKSLHKETNENGNSLIQFAIEQYMKVVSTSLDHKNIHKITWISPNAQTKTQINYVLIEKKDHYRDKEIGKFIVKTKQDCYLEKHQISLERWDQYFKRLLNEEELDLTKQESGKQPDSNERERVEEPSEQEIWEMKKLKNNKSVGENGMLAEIPSLTRRNNTRKME</sequence>